<dbReference type="InterPro" id="IPR017896">
    <property type="entry name" value="4Fe4S_Fe-S-bd"/>
</dbReference>
<evidence type="ECO:0000313" key="2">
    <source>
        <dbReference type="EMBL" id="KAF2644349.1"/>
    </source>
</evidence>
<dbReference type="Pfam" id="PF26652">
    <property type="entry name" value="Zn_ribbon_double"/>
    <property type="match status" value="1"/>
</dbReference>
<dbReference type="PROSITE" id="PS51379">
    <property type="entry name" value="4FE4S_FER_2"/>
    <property type="match status" value="1"/>
</dbReference>
<keyword evidence="3" id="KW-1185">Reference proteome</keyword>
<dbReference type="Proteomes" id="UP000799753">
    <property type="component" value="Unassembled WGS sequence"/>
</dbReference>
<dbReference type="AlphaFoldDB" id="A0A6A6S9B5"/>
<sequence>MAAVKLARSQKDKRRVIPTSSEGKLAGLYEEDGLWRCCCRTDHPLILWEGKHPFEPLKCTNCGHVMCAQCCSTDVITVFNKNDIGQNTQYKTSKTGKICPDCGQTHCNPNAGFGKVKCACGRTSDGSWVRFMIGSPHEHRTNPGLSFAVLDILRAKMAAKRCYEGTHPVFKDVNG</sequence>
<dbReference type="InterPro" id="IPR058253">
    <property type="entry name" value="Zn_ribbon_double"/>
</dbReference>
<feature type="domain" description="4Fe-4S ferredoxin-type" evidence="1">
    <location>
        <begin position="50"/>
        <end position="81"/>
    </location>
</feature>
<gene>
    <name evidence="2" type="ORF">P280DRAFT_477729</name>
</gene>
<dbReference type="EMBL" id="MU006779">
    <property type="protein sequence ID" value="KAF2644349.1"/>
    <property type="molecule type" value="Genomic_DNA"/>
</dbReference>
<name>A0A6A6S9B5_9PLEO</name>
<dbReference type="OrthoDB" id="3793432at2759"/>
<evidence type="ECO:0000259" key="1">
    <source>
        <dbReference type="PROSITE" id="PS51379"/>
    </source>
</evidence>
<proteinExistence type="predicted"/>
<evidence type="ECO:0000313" key="3">
    <source>
        <dbReference type="Proteomes" id="UP000799753"/>
    </source>
</evidence>
<reference evidence="2" key="1">
    <citation type="journal article" date="2020" name="Stud. Mycol.">
        <title>101 Dothideomycetes genomes: a test case for predicting lifestyles and emergence of pathogens.</title>
        <authorList>
            <person name="Haridas S."/>
            <person name="Albert R."/>
            <person name="Binder M."/>
            <person name="Bloem J."/>
            <person name="Labutti K."/>
            <person name="Salamov A."/>
            <person name="Andreopoulos B."/>
            <person name="Baker S."/>
            <person name="Barry K."/>
            <person name="Bills G."/>
            <person name="Bluhm B."/>
            <person name="Cannon C."/>
            <person name="Castanera R."/>
            <person name="Culley D."/>
            <person name="Daum C."/>
            <person name="Ezra D."/>
            <person name="Gonzalez J."/>
            <person name="Henrissat B."/>
            <person name="Kuo A."/>
            <person name="Liang C."/>
            <person name="Lipzen A."/>
            <person name="Lutzoni F."/>
            <person name="Magnuson J."/>
            <person name="Mondo S."/>
            <person name="Nolan M."/>
            <person name="Ohm R."/>
            <person name="Pangilinan J."/>
            <person name="Park H.-J."/>
            <person name="Ramirez L."/>
            <person name="Alfaro M."/>
            <person name="Sun H."/>
            <person name="Tritt A."/>
            <person name="Yoshinaga Y."/>
            <person name="Zwiers L.-H."/>
            <person name="Turgeon B."/>
            <person name="Goodwin S."/>
            <person name="Spatafora J."/>
            <person name="Crous P."/>
            <person name="Grigoriev I."/>
        </authorList>
    </citation>
    <scope>NUCLEOTIDE SEQUENCE</scope>
    <source>
        <strain evidence="2">CBS 473.64</strain>
    </source>
</reference>
<organism evidence="2 3">
    <name type="scientific">Massarina eburnea CBS 473.64</name>
    <dbReference type="NCBI Taxonomy" id="1395130"/>
    <lineage>
        <taxon>Eukaryota</taxon>
        <taxon>Fungi</taxon>
        <taxon>Dikarya</taxon>
        <taxon>Ascomycota</taxon>
        <taxon>Pezizomycotina</taxon>
        <taxon>Dothideomycetes</taxon>
        <taxon>Pleosporomycetidae</taxon>
        <taxon>Pleosporales</taxon>
        <taxon>Massarineae</taxon>
        <taxon>Massarinaceae</taxon>
        <taxon>Massarina</taxon>
    </lineage>
</organism>
<protein>
    <recommendedName>
        <fullName evidence="1">4Fe-4S ferredoxin-type domain-containing protein</fullName>
    </recommendedName>
</protein>
<accession>A0A6A6S9B5</accession>